<dbReference type="GO" id="GO:0005634">
    <property type="term" value="C:nucleus"/>
    <property type="evidence" value="ECO:0007669"/>
    <property type="project" value="TreeGrafter"/>
</dbReference>
<dbReference type="GO" id="GO:0003714">
    <property type="term" value="F:transcription corepressor activity"/>
    <property type="evidence" value="ECO:0007669"/>
    <property type="project" value="TreeGrafter"/>
</dbReference>
<reference evidence="11" key="1">
    <citation type="journal article" date="2023" name="Mol. Phylogenet. Evol.">
        <title>Genome-scale phylogeny and comparative genomics of the fungal order Sordariales.</title>
        <authorList>
            <person name="Hensen N."/>
            <person name="Bonometti L."/>
            <person name="Westerberg I."/>
            <person name="Brannstrom I.O."/>
            <person name="Guillou S."/>
            <person name="Cros-Aarteil S."/>
            <person name="Calhoun S."/>
            <person name="Haridas S."/>
            <person name="Kuo A."/>
            <person name="Mondo S."/>
            <person name="Pangilinan J."/>
            <person name="Riley R."/>
            <person name="LaButti K."/>
            <person name="Andreopoulos B."/>
            <person name="Lipzen A."/>
            <person name="Chen C."/>
            <person name="Yan M."/>
            <person name="Daum C."/>
            <person name="Ng V."/>
            <person name="Clum A."/>
            <person name="Steindorff A."/>
            <person name="Ohm R.A."/>
            <person name="Martin F."/>
            <person name="Silar P."/>
            <person name="Natvig D.O."/>
            <person name="Lalanne C."/>
            <person name="Gautier V."/>
            <person name="Ament-Velasquez S.L."/>
            <person name="Kruys A."/>
            <person name="Hutchinson M.I."/>
            <person name="Powell A.J."/>
            <person name="Barry K."/>
            <person name="Miller A.N."/>
            <person name="Grigoriev I.V."/>
            <person name="Debuchy R."/>
            <person name="Gladieux P."/>
            <person name="Hiltunen Thoren M."/>
            <person name="Johannesson H."/>
        </authorList>
    </citation>
    <scope>NUCLEOTIDE SEQUENCE [LARGE SCALE GENOMIC DNA]</scope>
    <source>
        <strain evidence="11">CBS 284.82</strain>
    </source>
</reference>
<keyword evidence="4 8" id="KW-0479">Metal-binding</keyword>
<evidence type="ECO:0000256" key="1">
    <source>
        <dbReference type="ARBA" id="ARBA00006924"/>
    </source>
</evidence>
<organism evidence="10 11">
    <name type="scientific">Parachaetomium inaequale</name>
    <dbReference type="NCBI Taxonomy" id="2588326"/>
    <lineage>
        <taxon>Eukaryota</taxon>
        <taxon>Fungi</taxon>
        <taxon>Dikarya</taxon>
        <taxon>Ascomycota</taxon>
        <taxon>Pezizomycotina</taxon>
        <taxon>Sordariomycetes</taxon>
        <taxon>Sordariomycetidae</taxon>
        <taxon>Sordariales</taxon>
        <taxon>Chaetomiaceae</taxon>
        <taxon>Parachaetomium</taxon>
    </lineage>
</organism>
<feature type="binding site" evidence="8">
    <location>
        <position position="162"/>
    </location>
    <ligand>
        <name>Zn(2+)</name>
        <dbReference type="ChEBI" id="CHEBI:29105"/>
    </ligand>
</feature>
<comment type="caution">
    <text evidence="10">The sequence shown here is derived from an EMBL/GenBank/DDBJ whole genome shotgun (WGS) entry which is preliminary data.</text>
</comment>
<comment type="similarity">
    <text evidence="7">Belongs to the sirtuin family. Class IV subfamily.</text>
</comment>
<protein>
    <recommendedName>
        <fullName evidence="2">protein acetyllysine N-acetyltransferase</fullName>
        <ecNumber evidence="2">2.3.1.286</ecNumber>
    </recommendedName>
</protein>
<sequence>MAWTADKLPLPELVETSDELDQKATQLAGLIRQSKHFIVFTGAGISTSAGIPDFRGPEGAWTLQAQGRQRTTGVTSTLQAIPTATHMALVELQNRGLLKYLVSQNCDGLHRRSGILPDKISELHGNNNREICKDCGKEYIRDFRAVADYTKSVHDHRTGRKCTRCGGVLHDTIINFTESLPERELQLAYDHAKRADLCLVLGSSLTVTPANEIPEVVGNRRRRGAKLVICNLQATPLDGMAELRVHAKTDELMVGVMRELGMETPGFVLQRRLAATVEVAGQGRGQRCKVTVAGVDVDGTPVSFLRAVKLVNNRRVLKAEPFVFDLRGDVADGGLELELELDFMGHYGEPNLQLVHGVQEKDIGVAAVYLLEYNPYNGEWRTTRQLGTPGVAVL</sequence>
<evidence type="ECO:0000256" key="7">
    <source>
        <dbReference type="ARBA" id="ARBA00038170"/>
    </source>
</evidence>
<keyword evidence="3" id="KW-0808">Transferase</keyword>
<dbReference type="GO" id="GO:0046872">
    <property type="term" value="F:metal ion binding"/>
    <property type="evidence" value="ECO:0007669"/>
    <property type="project" value="UniProtKB-KW"/>
</dbReference>
<proteinExistence type="inferred from homology"/>
<name>A0AAN6SP78_9PEZI</name>
<dbReference type="AlphaFoldDB" id="A0AAN6SP78"/>
<gene>
    <name evidence="10" type="ORF">C8A01DRAFT_38906</name>
</gene>
<dbReference type="InterPro" id="IPR050134">
    <property type="entry name" value="NAD-dep_sirtuin_deacylases"/>
</dbReference>
<evidence type="ECO:0000313" key="11">
    <source>
        <dbReference type="Proteomes" id="UP001303115"/>
    </source>
</evidence>
<evidence type="ECO:0000313" key="10">
    <source>
        <dbReference type="EMBL" id="KAK4034647.1"/>
    </source>
</evidence>
<dbReference type="GO" id="GO:0070403">
    <property type="term" value="F:NAD+ binding"/>
    <property type="evidence" value="ECO:0007669"/>
    <property type="project" value="InterPro"/>
</dbReference>
<dbReference type="InterPro" id="IPR029035">
    <property type="entry name" value="DHS-like_NAD/FAD-binding_dom"/>
</dbReference>
<dbReference type="FunFam" id="3.40.50.1220:FF:000038">
    <property type="entry name" value="NAD-dependent protein deacetylase sirtuin-6 isoform X2"/>
    <property type="match status" value="1"/>
</dbReference>
<feature type="active site" description="Proton acceptor" evidence="8">
    <location>
        <position position="124"/>
    </location>
</feature>
<dbReference type="InterPro" id="IPR026590">
    <property type="entry name" value="Ssirtuin_cat_dom"/>
</dbReference>
<keyword evidence="11" id="KW-1185">Reference proteome</keyword>
<evidence type="ECO:0000259" key="9">
    <source>
        <dbReference type="PROSITE" id="PS50305"/>
    </source>
</evidence>
<evidence type="ECO:0000256" key="5">
    <source>
        <dbReference type="ARBA" id="ARBA00022833"/>
    </source>
</evidence>
<dbReference type="Gene3D" id="3.40.50.1220">
    <property type="entry name" value="TPP-binding domain"/>
    <property type="match status" value="1"/>
</dbReference>
<dbReference type="PANTHER" id="PTHR11085">
    <property type="entry name" value="NAD-DEPENDENT PROTEIN DEACYLASE SIRTUIN-5, MITOCHONDRIAL-RELATED"/>
    <property type="match status" value="1"/>
</dbReference>
<dbReference type="Proteomes" id="UP001303115">
    <property type="component" value="Unassembled WGS sequence"/>
</dbReference>
<dbReference type="Pfam" id="PF02146">
    <property type="entry name" value="SIR2"/>
    <property type="match status" value="1"/>
</dbReference>
<dbReference type="PANTHER" id="PTHR11085:SF12">
    <property type="entry name" value="NAD-DEPENDENT PROTEIN DEACYLASE SIRTUIN-6"/>
    <property type="match status" value="1"/>
</dbReference>
<evidence type="ECO:0000256" key="2">
    <source>
        <dbReference type="ARBA" id="ARBA00012928"/>
    </source>
</evidence>
<dbReference type="SUPFAM" id="SSF52467">
    <property type="entry name" value="DHS-like NAD/FAD-binding domain"/>
    <property type="match status" value="1"/>
</dbReference>
<feature type="binding site" evidence="8">
    <location>
        <position position="135"/>
    </location>
    <ligand>
        <name>Zn(2+)</name>
        <dbReference type="ChEBI" id="CHEBI:29105"/>
    </ligand>
</feature>
<feature type="binding site" evidence="8">
    <location>
        <position position="132"/>
    </location>
    <ligand>
        <name>Zn(2+)</name>
        <dbReference type="ChEBI" id="CHEBI:29105"/>
    </ligand>
</feature>
<dbReference type="PROSITE" id="PS50305">
    <property type="entry name" value="SIRTUIN"/>
    <property type="match status" value="1"/>
</dbReference>
<dbReference type="EMBL" id="MU854471">
    <property type="protein sequence ID" value="KAK4034647.1"/>
    <property type="molecule type" value="Genomic_DNA"/>
</dbReference>
<dbReference type="InterPro" id="IPR003000">
    <property type="entry name" value="Sirtuin"/>
</dbReference>
<feature type="binding site" evidence="8">
    <location>
        <position position="165"/>
    </location>
    <ligand>
        <name>Zn(2+)</name>
        <dbReference type="ChEBI" id="CHEBI:29105"/>
    </ligand>
</feature>
<dbReference type="GO" id="GO:0017136">
    <property type="term" value="F:histone deacetylase activity, NAD-dependent"/>
    <property type="evidence" value="ECO:0007669"/>
    <property type="project" value="TreeGrafter"/>
</dbReference>
<dbReference type="GO" id="GO:0000122">
    <property type="term" value="P:negative regulation of transcription by RNA polymerase II"/>
    <property type="evidence" value="ECO:0007669"/>
    <property type="project" value="TreeGrafter"/>
</dbReference>
<evidence type="ECO:0000256" key="8">
    <source>
        <dbReference type="PROSITE-ProRule" id="PRU00236"/>
    </source>
</evidence>
<dbReference type="Gene3D" id="2.20.28.200">
    <property type="match status" value="1"/>
</dbReference>
<keyword evidence="5 8" id="KW-0862">Zinc</keyword>
<accession>A0AAN6SP78</accession>
<evidence type="ECO:0000256" key="4">
    <source>
        <dbReference type="ARBA" id="ARBA00022723"/>
    </source>
</evidence>
<keyword evidence="6" id="KW-0520">NAD</keyword>
<dbReference type="EC" id="2.3.1.286" evidence="2"/>
<evidence type="ECO:0000256" key="3">
    <source>
        <dbReference type="ARBA" id="ARBA00022679"/>
    </source>
</evidence>
<feature type="domain" description="Deacetylase sirtuin-type" evidence="9">
    <location>
        <begin position="17"/>
        <end position="263"/>
    </location>
</feature>
<comment type="similarity">
    <text evidence="1">Belongs to the sirtuin family. Class I subfamily.</text>
</comment>
<evidence type="ECO:0000256" key="6">
    <source>
        <dbReference type="ARBA" id="ARBA00023027"/>
    </source>
</evidence>